<dbReference type="InterPro" id="IPR004175">
    <property type="entry name" value="RNA_CPDase"/>
</dbReference>
<dbReference type="GO" id="GO:0034237">
    <property type="term" value="F:protein kinase A regulatory subunit binding"/>
    <property type="evidence" value="ECO:0007669"/>
    <property type="project" value="TreeGrafter"/>
</dbReference>
<dbReference type="SUPFAM" id="SSF55144">
    <property type="entry name" value="LigT-like"/>
    <property type="match status" value="1"/>
</dbReference>
<evidence type="ECO:0000313" key="3">
    <source>
        <dbReference type="EMBL" id="KKN51958.1"/>
    </source>
</evidence>
<reference evidence="3" key="1">
    <citation type="journal article" date="2015" name="Nature">
        <title>Complex archaea that bridge the gap between prokaryotes and eukaryotes.</title>
        <authorList>
            <person name="Spang A."/>
            <person name="Saw J.H."/>
            <person name="Jorgensen S.L."/>
            <person name="Zaremba-Niedzwiedzka K."/>
            <person name="Martijn J."/>
            <person name="Lind A.E."/>
            <person name="van Eijk R."/>
            <person name="Schleper C."/>
            <person name="Guy L."/>
            <person name="Ettema T.J."/>
        </authorList>
    </citation>
    <scope>NUCLEOTIDE SEQUENCE</scope>
</reference>
<feature type="domain" description="A-kinase anchor protein 7-like phosphoesterase" evidence="2">
    <location>
        <begin position="5"/>
        <end position="175"/>
    </location>
</feature>
<evidence type="ECO:0000259" key="2">
    <source>
        <dbReference type="Pfam" id="PF10469"/>
    </source>
</evidence>
<dbReference type="Gene3D" id="3.90.1140.10">
    <property type="entry name" value="Cyclic phosphodiesterase"/>
    <property type="match status" value="1"/>
</dbReference>
<dbReference type="GO" id="GO:0008664">
    <property type="term" value="F:RNA 2',3'-cyclic 3'-phosphodiesterase activity"/>
    <property type="evidence" value="ECO:0007669"/>
    <property type="project" value="InterPro"/>
</dbReference>
<dbReference type="Pfam" id="PF10469">
    <property type="entry name" value="AKAP7_NLS"/>
    <property type="match status" value="1"/>
</dbReference>
<organism evidence="3">
    <name type="scientific">marine sediment metagenome</name>
    <dbReference type="NCBI Taxonomy" id="412755"/>
    <lineage>
        <taxon>unclassified sequences</taxon>
        <taxon>metagenomes</taxon>
        <taxon>ecological metagenomes</taxon>
    </lineage>
</organism>
<dbReference type="InterPro" id="IPR019510">
    <property type="entry name" value="AKAP7-like_phosphoesterase"/>
</dbReference>
<dbReference type="AlphaFoldDB" id="A0A0F9UED1"/>
<keyword evidence="1" id="KW-0378">Hydrolase</keyword>
<dbReference type="GO" id="GO:0004113">
    <property type="term" value="F:2',3'-cyclic-nucleotide 3'-phosphodiesterase activity"/>
    <property type="evidence" value="ECO:0007669"/>
    <property type="project" value="InterPro"/>
</dbReference>
<comment type="caution">
    <text evidence="3">The sequence shown here is derived from an EMBL/GenBank/DDBJ whole genome shotgun (WGS) entry which is preliminary data.</text>
</comment>
<proteinExistence type="inferred from homology"/>
<dbReference type="InterPro" id="IPR052641">
    <property type="entry name" value="AKAP7_isoform_gamma"/>
</dbReference>
<protein>
    <recommendedName>
        <fullName evidence="2">A-kinase anchor protein 7-like phosphoesterase domain-containing protein</fullName>
    </recommendedName>
</protein>
<dbReference type="GO" id="GO:0010738">
    <property type="term" value="P:regulation of protein kinase A signaling"/>
    <property type="evidence" value="ECO:0007669"/>
    <property type="project" value="TreeGrafter"/>
</dbReference>
<accession>A0A0F9UED1</accession>
<dbReference type="NCBIfam" id="TIGR02258">
    <property type="entry name" value="2_5_ligase"/>
    <property type="match status" value="1"/>
</dbReference>
<dbReference type="InterPro" id="IPR009097">
    <property type="entry name" value="Cyclic_Pdiesterase"/>
</dbReference>
<dbReference type="EMBL" id="LAZR01001041">
    <property type="protein sequence ID" value="KKN51958.1"/>
    <property type="molecule type" value="Genomic_DNA"/>
</dbReference>
<evidence type="ECO:0000256" key="1">
    <source>
        <dbReference type="ARBA" id="ARBA00022801"/>
    </source>
</evidence>
<sequence>MIRAFIAIELNNKETIENITLFSSRLKKNQEKLKTVEPKNLHLTLKFLGNIHEAVTPKIYSLLKRDVNTQLFQGKTFDFRLQGVGQFNKFSVLWIKLVGDIPFLQNIKDTIENLLYENLNIARDRRTQFKPHLTIGRLKRDKINYKSFGTLKNLINENKKLEFGVFSISEVKLKKSVLTPKGPIYSDLVY</sequence>
<dbReference type="GO" id="GO:0005829">
    <property type="term" value="C:cytosol"/>
    <property type="evidence" value="ECO:0007669"/>
    <property type="project" value="TreeGrafter"/>
</dbReference>
<dbReference type="HAMAP" id="MF_01940">
    <property type="entry name" value="RNA_CPDase"/>
    <property type="match status" value="1"/>
</dbReference>
<name>A0A0F9UED1_9ZZZZ</name>
<dbReference type="PANTHER" id="PTHR15934">
    <property type="entry name" value="RNA 2',3'-CYCLIC PHOSPHODIESTERASE"/>
    <property type="match status" value="1"/>
</dbReference>
<dbReference type="PANTHER" id="PTHR15934:SF2">
    <property type="entry name" value="A-KINASE ANCHOR PROTEIN 7-LIKE PHOSPHOESTERASE DOMAIN-CONTAINING PROTEIN"/>
    <property type="match status" value="1"/>
</dbReference>
<gene>
    <name evidence="3" type="ORF">LCGC14_0617390</name>
</gene>